<feature type="region of interest" description="Disordered" evidence="1">
    <location>
        <begin position="119"/>
        <end position="148"/>
    </location>
</feature>
<feature type="compositionally biased region" description="Basic and acidic residues" evidence="1">
    <location>
        <begin position="130"/>
        <end position="141"/>
    </location>
</feature>
<proteinExistence type="predicted"/>
<name>A0AAV7VZI8_PLEWA</name>
<feature type="compositionally biased region" description="Polar residues" evidence="1">
    <location>
        <begin position="119"/>
        <end position="129"/>
    </location>
</feature>
<dbReference type="EMBL" id="JANPWB010000002">
    <property type="protein sequence ID" value="KAJ1205826.1"/>
    <property type="molecule type" value="Genomic_DNA"/>
</dbReference>
<evidence type="ECO:0000313" key="2">
    <source>
        <dbReference type="EMBL" id="KAJ1205826.1"/>
    </source>
</evidence>
<gene>
    <name evidence="2" type="ORF">NDU88_001252</name>
</gene>
<organism evidence="2 3">
    <name type="scientific">Pleurodeles waltl</name>
    <name type="common">Iberian ribbed newt</name>
    <dbReference type="NCBI Taxonomy" id="8319"/>
    <lineage>
        <taxon>Eukaryota</taxon>
        <taxon>Metazoa</taxon>
        <taxon>Chordata</taxon>
        <taxon>Craniata</taxon>
        <taxon>Vertebrata</taxon>
        <taxon>Euteleostomi</taxon>
        <taxon>Amphibia</taxon>
        <taxon>Batrachia</taxon>
        <taxon>Caudata</taxon>
        <taxon>Salamandroidea</taxon>
        <taxon>Salamandridae</taxon>
        <taxon>Pleurodelinae</taxon>
        <taxon>Pleurodeles</taxon>
    </lineage>
</organism>
<comment type="caution">
    <text evidence="2">The sequence shown here is derived from an EMBL/GenBank/DDBJ whole genome shotgun (WGS) entry which is preliminary data.</text>
</comment>
<dbReference type="Proteomes" id="UP001066276">
    <property type="component" value="Chromosome 1_2"/>
</dbReference>
<evidence type="ECO:0000313" key="3">
    <source>
        <dbReference type="Proteomes" id="UP001066276"/>
    </source>
</evidence>
<protein>
    <submittedName>
        <fullName evidence="2">Uncharacterized protein</fullName>
    </submittedName>
</protein>
<dbReference type="AlphaFoldDB" id="A0AAV7VZI8"/>
<keyword evidence="3" id="KW-1185">Reference proteome</keyword>
<evidence type="ECO:0000256" key="1">
    <source>
        <dbReference type="SAM" id="MobiDB-lite"/>
    </source>
</evidence>
<accession>A0AAV7VZI8</accession>
<reference evidence="2" key="1">
    <citation type="journal article" date="2022" name="bioRxiv">
        <title>Sequencing and chromosome-scale assembly of the giantPleurodeles waltlgenome.</title>
        <authorList>
            <person name="Brown T."/>
            <person name="Elewa A."/>
            <person name="Iarovenko S."/>
            <person name="Subramanian E."/>
            <person name="Araus A.J."/>
            <person name="Petzold A."/>
            <person name="Susuki M."/>
            <person name="Suzuki K.-i.T."/>
            <person name="Hayashi T."/>
            <person name="Toyoda A."/>
            <person name="Oliveira C."/>
            <person name="Osipova E."/>
            <person name="Leigh N.D."/>
            <person name="Simon A."/>
            <person name="Yun M.H."/>
        </authorList>
    </citation>
    <scope>NUCLEOTIDE SEQUENCE</scope>
    <source>
        <strain evidence="2">20211129_DDA</strain>
        <tissue evidence="2">Liver</tissue>
    </source>
</reference>
<sequence length="189" mass="21493">MCSGAAADLSLRSWEAANTPVGGLSKGARDKQWVEEERGQRHRFLGPFRSPLLAALADFVALQRRRTLRPETDVLREKRIRYKWGHSFRLQYVLQNETRSVRTLAEAQAIPDLQLMGDSASQESVQNQHPRAEGGRREAKTRTYKSTKPTNCRVKKRELQKPVELEQCIGSRLRTLGAILPNLCRVMPS</sequence>